<dbReference type="InterPro" id="IPR000595">
    <property type="entry name" value="cNMP-bd_dom"/>
</dbReference>
<dbReference type="PANTHER" id="PTHR45638:SF11">
    <property type="entry name" value="CYCLIC NUCLEOTIDE-GATED CATION CHANNEL SUBUNIT A"/>
    <property type="match status" value="1"/>
</dbReference>
<organism evidence="5 6">
    <name type="scientific">Pycnococcus provasolii</name>
    <dbReference type="NCBI Taxonomy" id="41880"/>
    <lineage>
        <taxon>Eukaryota</taxon>
        <taxon>Viridiplantae</taxon>
        <taxon>Chlorophyta</taxon>
        <taxon>Pseudoscourfieldiophyceae</taxon>
        <taxon>Pseudoscourfieldiales</taxon>
        <taxon>Pycnococcaceae</taxon>
        <taxon>Pycnococcus</taxon>
    </lineage>
</organism>
<feature type="coiled-coil region" evidence="2">
    <location>
        <begin position="365"/>
        <end position="451"/>
    </location>
</feature>
<dbReference type="SUPFAM" id="SSF51206">
    <property type="entry name" value="cAMP-binding domain-like"/>
    <property type="match status" value="1"/>
</dbReference>
<dbReference type="Proteomes" id="UP000660262">
    <property type="component" value="Unassembled WGS sequence"/>
</dbReference>
<feature type="domain" description="Cyclic nucleotide-binding" evidence="4">
    <location>
        <begin position="115"/>
        <end position="213"/>
    </location>
</feature>
<evidence type="ECO:0000256" key="1">
    <source>
        <dbReference type="ARBA" id="ARBA00023286"/>
    </source>
</evidence>
<keyword evidence="1" id="KW-1071">Ligand-gated ion channel</keyword>
<dbReference type="CDD" id="cd00038">
    <property type="entry name" value="CAP_ED"/>
    <property type="match status" value="1"/>
</dbReference>
<dbReference type="GO" id="GO:0044877">
    <property type="term" value="F:protein-containing complex binding"/>
    <property type="evidence" value="ECO:0007669"/>
    <property type="project" value="TreeGrafter"/>
</dbReference>
<keyword evidence="6" id="KW-1185">Reference proteome</keyword>
<dbReference type="InterPro" id="IPR018490">
    <property type="entry name" value="cNMP-bd_dom_sf"/>
</dbReference>
<evidence type="ECO:0000256" key="2">
    <source>
        <dbReference type="SAM" id="Coils"/>
    </source>
</evidence>
<comment type="caution">
    <text evidence="5">The sequence shown here is derived from an EMBL/GenBank/DDBJ whole genome shotgun (WGS) entry which is preliminary data.</text>
</comment>
<dbReference type="SMART" id="SM00100">
    <property type="entry name" value="cNMP"/>
    <property type="match status" value="1"/>
</dbReference>
<keyword evidence="2" id="KW-0175">Coiled coil</keyword>
<keyword evidence="1" id="KW-0406">Ion transport</keyword>
<dbReference type="InterPro" id="IPR014710">
    <property type="entry name" value="RmlC-like_jellyroll"/>
</dbReference>
<evidence type="ECO:0000256" key="3">
    <source>
        <dbReference type="SAM" id="MobiDB-lite"/>
    </source>
</evidence>
<protein>
    <recommendedName>
        <fullName evidence="4">Cyclic nucleotide-binding domain-containing protein</fullName>
    </recommendedName>
</protein>
<evidence type="ECO:0000313" key="6">
    <source>
        <dbReference type="Proteomes" id="UP000660262"/>
    </source>
</evidence>
<feature type="region of interest" description="Disordered" evidence="3">
    <location>
        <begin position="769"/>
        <end position="792"/>
    </location>
</feature>
<proteinExistence type="predicted"/>
<feature type="region of interest" description="Disordered" evidence="3">
    <location>
        <begin position="579"/>
        <end position="628"/>
    </location>
</feature>
<reference evidence="5" key="1">
    <citation type="submission" date="2020-10" db="EMBL/GenBank/DDBJ databases">
        <title>Unveiling of a novel bifunctional photoreceptor, Dualchrome1, isolated from a cosmopolitan green alga.</title>
        <authorList>
            <person name="Suzuki S."/>
            <person name="Kawachi M."/>
        </authorList>
    </citation>
    <scope>NUCLEOTIDE SEQUENCE</scope>
    <source>
        <strain evidence="5">NIES 2893</strain>
    </source>
</reference>
<sequence length="976" mass="104835">MPLAAADVYAELNMSLDAPSAVIAAARAMIRACTSAQSESAVFSSCSWRRSSPTVSMLKFGGCPIAFVSTRRLSATTADCSPPRHGSLPPHMHVRADVTSSQTTDVYDQLCELELFRGAPEALVRGLSVLTRSQTFPNHGDVLIREGDLNGDIYVLTHGVADVRTSRAAQAARLAAGDVFGEMAALTGEPRWATVTAGAGGCTCLVIPREVFQAGLERWPAYRAQLEALAAARQRSLLQGDGAVSLDITLSTAPAPAPTRAVRSSRASPALVALPAPEAPTTTRAVPQTQSYAPAPALVALPAPEAAPTTRAVPQTQSYAPAPALVALPAPEAAPTTRAVPQTQSYAPAPALMALQRREDATADSRRANDQAETLANLLEEERAAKAQLTVMQAAQVAERDAAIDNAETARAELAALRQELQRRDEALADSRRAKDRVEEFARMLEEERAAKAQLTVMQAAHVAERDAAIVAAVQQELQRRDEAAADSSRANDRAEELARITMRTQPKPPLVSESNEFEVQPSASGGPPPNFLRRVREVSSSLVVSKYDDDEDGEFDDDEFGEDEANVLRGLLSYRGTPVSASRTLQRQLVPGSERSRRRRNAPRSAPVAFPGFDASAPPSPAAPNGDLMSAVHELRAEMTRMRGELERLQKVPHVDDLPAPPPPPPPTTVHVRGDEDHELRAEMMRMRGELERLQKVPNVVPGLGSTPAGIAAVAPFVSSSSALESEMRQLRADITAATREREASLAHELRELRSDLRAELHSVVRDSASASAQQARGTLDANPSVTSPPRSAPVAFRGFDASAPPSTVHVRDDEVHELRAEMMRMRGELERVQKVPDVDDLPAPPQNPSQVASRARRTQASIESSALRSRLAKHREELESLLDEHSDLVELGITSPASVPNGTLTPTRLARASANRAMHESASLRQAAQSKSHDLDGADVPHGRPPRPRSFQNDALDPSSPDFRKALASWGLSS</sequence>
<gene>
    <name evidence="5" type="ORF">PPROV_000745200</name>
</gene>
<feature type="region of interest" description="Disordered" evidence="3">
    <location>
        <begin position="914"/>
        <end position="964"/>
    </location>
</feature>
<keyword evidence="1" id="KW-0813">Transport</keyword>
<feature type="compositionally biased region" description="Polar residues" evidence="3">
    <location>
        <begin position="850"/>
        <end position="869"/>
    </location>
</feature>
<dbReference type="AlphaFoldDB" id="A0A830HPV9"/>
<evidence type="ECO:0000313" key="5">
    <source>
        <dbReference type="EMBL" id="GHP08715.1"/>
    </source>
</evidence>
<feature type="compositionally biased region" description="Basic and acidic residues" evidence="3">
    <location>
        <begin position="933"/>
        <end position="944"/>
    </location>
</feature>
<evidence type="ECO:0000259" key="4">
    <source>
        <dbReference type="PROSITE" id="PS50042"/>
    </source>
</evidence>
<name>A0A830HPV9_9CHLO</name>
<keyword evidence="1" id="KW-0407">Ion channel</keyword>
<accession>A0A830HPV9</accession>
<dbReference type="GO" id="GO:0005221">
    <property type="term" value="F:intracellularly cyclic nucleotide-activated monoatomic cation channel activity"/>
    <property type="evidence" value="ECO:0007669"/>
    <property type="project" value="InterPro"/>
</dbReference>
<dbReference type="Gene3D" id="2.60.120.10">
    <property type="entry name" value="Jelly Rolls"/>
    <property type="match status" value="1"/>
</dbReference>
<dbReference type="PROSITE" id="PS50042">
    <property type="entry name" value="CNMP_BINDING_3"/>
    <property type="match status" value="1"/>
</dbReference>
<feature type="compositionally biased region" description="Low complexity" evidence="3">
    <location>
        <begin position="604"/>
        <end position="628"/>
    </location>
</feature>
<dbReference type="InterPro" id="IPR050866">
    <property type="entry name" value="CNG_cation_channel"/>
</dbReference>
<dbReference type="PANTHER" id="PTHR45638">
    <property type="entry name" value="CYCLIC NUCLEOTIDE-GATED CATION CHANNEL SUBUNIT A"/>
    <property type="match status" value="1"/>
</dbReference>
<dbReference type="EMBL" id="BNJQ01000022">
    <property type="protein sequence ID" value="GHP08715.1"/>
    <property type="molecule type" value="Genomic_DNA"/>
</dbReference>
<dbReference type="Pfam" id="PF00027">
    <property type="entry name" value="cNMP_binding"/>
    <property type="match status" value="1"/>
</dbReference>
<feature type="region of interest" description="Disordered" evidence="3">
    <location>
        <begin position="506"/>
        <end position="532"/>
    </location>
</feature>
<feature type="region of interest" description="Disordered" evidence="3">
    <location>
        <begin position="835"/>
        <end position="870"/>
    </location>
</feature>